<keyword evidence="5 10" id="KW-0479">Metal-binding</keyword>
<keyword evidence="7 10" id="KW-0833">Ubl conjugation pathway</keyword>
<dbReference type="Gene3D" id="3.30.40.10">
    <property type="entry name" value="Zinc/RING finger domain, C3HC4 (zinc finger)"/>
    <property type="match status" value="2"/>
</dbReference>
<comment type="catalytic activity">
    <reaction evidence="1 10">
        <text>S-ubiquitinyl-[E2 ubiquitin-conjugating enzyme]-L-cysteine + [acceptor protein]-L-lysine = [E2 ubiquitin-conjugating enzyme]-L-cysteine + N(6)-ubiquitinyl-[acceptor protein]-L-lysine.</text>
        <dbReference type="EC" id="2.3.2.27"/>
    </reaction>
</comment>
<proteinExistence type="inferred from homology"/>
<dbReference type="PANTHER" id="PTHR45877">
    <property type="entry name" value="E3 UBIQUITIN-PROTEIN LIGASE SIAH2"/>
    <property type="match status" value="1"/>
</dbReference>
<dbReference type="SUPFAM" id="SSF49599">
    <property type="entry name" value="TRAF domain-like"/>
    <property type="match status" value="1"/>
</dbReference>
<keyword evidence="14" id="KW-1185">Reference proteome</keyword>
<dbReference type="Pfam" id="PF21361">
    <property type="entry name" value="Sina_ZnF"/>
    <property type="match status" value="1"/>
</dbReference>
<evidence type="ECO:0000256" key="4">
    <source>
        <dbReference type="ARBA" id="ARBA00022679"/>
    </source>
</evidence>
<dbReference type="InterPro" id="IPR008974">
    <property type="entry name" value="TRAF-like"/>
</dbReference>
<protein>
    <recommendedName>
        <fullName evidence="10">E3 ubiquitin-protein ligase</fullName>
        <ecNumber evidence="10">2.3.2.27</ecNumber>
    </recommendedName>
</protein>
<keyword evidence="4" id="KW-0808">Transferase</keyword>
<comment type="pathway">
    <text evidence="2 10">Protein modification; protein ubiquitination.</text>
</comment>
<keyword evidence="8 10" id="KW-0862">Zinc</keyword>
<dbReference type="InterPro" id="IPR013083">
    <property type="entry name" value="Znf_RING/FYVE/PHD"/>
</dbReference>
<comment type="similarity">
    <text evidence="3 10">Belongs to the SINA (Seven in absentia) family.</text>
</comment>
<evidence type="ECO:0000256" key="7">
    <source>
        <dbReference type="ARBA" id="ARBA00022786"/>
    </source>
</evidence>
<accession>A0ABQ8U0S1</accession>
<comment type="caution">
    <text evidence="13">The sequence shown here is derived from an EMBL/GenBank/DDBJ whole genome shotgun (WGS) entry which is preliminary data.</text>
</comment>
<name>A0ABQ8U0S1_PERAM</name>
<dbReference type="InterPro" id="IPR049548">
    <property type="entry name" value="Sina-like_RING"/>
</dbReference>
<evidence type="ECO:0000256" key="8">
    <source>
        <dbReference type="ARBA" id="ARBA00022833"/>
    </source>
</evidence>
<dbReference type="InterPro" id="IPR004162">
    <property type="entry name" value="SINA-like_animal"/>
</dbReference>
<keyword evidence="6 9" id="KW-0863">Zinc-finger</keyword>
<reference evidence="13 14" key="1">
    <citation type="journal article" date="2022" name="Allergy">
        <title>Genome assembly and annotation of Periplaneta americana reveal a comprehensive cockroach allergen profile.</title>
        <authorList>
            <person name="Wang L."/>
            <person name="Xiong Q."/>
            <person name="Saelim N."/>
            <person name="Wang L."/>
            <person name="Nong W."/>
            <person name="Wan A.T."/>
            <person name="Shi M."/>
            <person name="Liu X."/>
            <person name="Cao Q."/>
            <person name="Hui J.H.L."/>
            <person name="Sookrung N."/>
            <person name="Leung T.F."/>
            <person name="Tungtrongchitr A."/>
            <person name="Tsui S.K.W."/>
        </authorList>
    </citation>
    <scope>NUCLEOTIDE SEQUENCE [LARGE SCALE GENOMIC DNA]</scope>
    <source>
        <strain evidence="13">PWHHKU_190912</strain>
    </source>
</reference>
<dbReference type="EMBL" id="JAJSOF020000001">
    <property type="protein sequence ID" value="KAJ4451956.1"/>
    <property type="molecule type" value="Genomic_DNA"/>
</dbReference>
<dbReference type="PANTHER" id="PTHR45877:SF2">
    <property type="entry name" value="E3 UBIQUITIN-PROTEIN LIGASE SINA-RELATED"/>
    <property type="match status" value="1"/>
</dbReference>
<feature type="domain" description="SIAH-type" evidence="12">
    <location>
        <begin position="224"/>
        <end position="284"/>
    </location>
</feature>
<comment type="domain">
    <text evidence="10">The SBD domain (substrate-binding domain) mediates the interaction with substrate proteins. It is related to the TRAF family.</text>
</comment>
<gene>
    <name evidence="13" type="ORF">ANN_03440</name>
</gene>
<evidence type="ECO:0000256" key="6">
    <source>
        <dbReference type="ARBA" id="ARBA00022771"/>
    </source>
</evidence>
<comment type="domain">
    <text evidence="10">The RING-type zinc finger domain is essential for ubiquitin ligase activity.</text>
</comment>
<evidence type="ECO:0000313" key="13">
    <source>
        <dbReference type="EMBL" id="KAJ4451956.1"/>
    </source>
</evidence>
<dbReference type="InterPro" id="IPR013010">
    <property type="entry name" value="Znf_SIAH"/>
</dbReference>
<dbReference type="PROSITE" id="PS51081">
    <property type="entry name" value="ZF_SIAH"/>
    <property type="match status" value="1"/>
</dbReference>
<evidence type="ECO:0000256" key="2">
    <source>
        <dbReference type="ARBA" id="ARBA00004906"/>
    </source>
</evidence>
<evidence type="ECO:0000256" key="1">
    <source>
        <dbReference type="ARBA" id="ARBA00000900"/>
    </source>
</evidence>
<comment type="function">
    <text evidence="10">E3 ubiquitin-protein ligase that mediates ubiquitination and subsequent proteasomal degradation of target proteins. E3 ubiquitin ligases accept ubiquitin from an E2 ubiquitin-conjugating enzyme in the form of a thioester and then directly transfers the ubiquitin to targeted substrates.</text>
</comment>
<dbReference type="Gene3D" id="2.60.210.10">
    <property type="entry name" value="Apoptosis, Tumor Necrosis Factor Receptor Associated Protein 2, Chain A"/>
    <property type="match status" value="1"/>
</dbReference>
<dbReference type="Pfam" id="PF21362">
    <property type="entry name" value="Sina_RING"/>
    <property type="match status" value="1"/>
</dbReference>
<evidence type="ECO:0000259" key="12">
    <source>
        <dbReference type="PROSITE" id="PS51081"/>
    </source>
</evidence>
<evidence type="ECO:0000256" key="3">
    <source>
        <dbReference type="ARBA" id="ARBA00009119"/>
    </source>
</evidence>
<dbReference type="Pfam" id="PF03145">
    <property type="entry name" value="Sina_TRAF"/>
    <property type="match status" value="1"/>
</dbReference>
<evidence type="ECO:0000313" key="14">
    <source>
        <dbReference type="Proteomes" id="UP001148838"/>
    </source>
</evidence>
<dbReference type="InterPro" id="IPR018121">
    <property type="entry name" value="7-in-absentia-prot_TRAF-dom"/>
</dbReference>
<sequence>MILDSLDKYNDDQVFNTDECGFHNEKPFGRTLERQVYGVVQSKGATTHSYTITQVVSKAGKLMPKLLLILEEPKEVVQTSGEAHSTSQRNVINLIDKFRATECTERKKSVRWPTKGTEDVVEDARERMQRGPNKSVKKCRFDYLWDTFLVNFQEMVSHSEVPDENLLRELECQVCMEYMVPPITFCENGHNICNNCKPKLKRCPTCKRHFLPVRNLALESIAIRSMYPCTNRRSGCMELHPINLIHGHQQECIYGQYKCPFYRESCPWIGSMPDMKSHFKDSHNDRIYMQSSENEAFSLRLLNVQPTTKYNSIVCLSGEFFFRRHEVRDNCFYVVLQYIGPKKDACRYKYRFCISNSDDTKRIEVTHVVRSIFEDLDDIYGRRNCVIILFDVIRDFSTGYNLPTEVYISEI</sequence>
<dbReference type="PROSITE" id="PS50089">
    <property type="entry name" value="ZF_RING_2"/>
    <property type="match status" value="1"/>
</dbReference>
<dbReference type="InterPro" id="IPR001841">
    <property type="entry name" value="Znf_RING"/>
</dbReference>
<evidence type="ECO:0000256" key="5">
    <source>
        <dbReference type="ARBA" id="ARBA00022723"/>
    </source>
</evidence>
<dbReference type="EC" id="2.3.2.27" evidence="10"/>
<evidence type="ECO:0000259" key="11">
    <source>
        <dbReference type="PROSITE" id="PS50089"/>
    </source>
</evidence>
<feature type="domain" description="RING-type" evidence="11">
    <location>
        <begin position="172"/>
        <end position="207"/>
    </location>
</feature>
<dbReference type="SUPFAM" id="SSF57850">
    <property type="entry name" value="RING/U-box"/>
    <property type="match status" value="1"/>
</dbReference>
<evidence type="ECO:0000256" key="10">
    <source>
        <dbReference type="RuleBase" id="RU201113"/>
    </source>
</evidence>
<evidence type="ECO:0000256" key="9">
    <source>
        <dbReference type="PROSITE-ProRule" id="PRU00455"/>
    </source>
</evidence>
<organism evidence="13 14">
    <name type="scientific">Periplaneta americana</name>
    <name type="common">American cockroach</name>
    <name type="synonym">Blatta americana</name>
    <dbReference type="NCBI Taxonomy" id="6978"/>
    <lineage>
        <taxon>Eukaryota</taxon>
        <taxon>Metazoa</taxon>
        <taxon>Ecdysozoa</taxon>
        <taxon>Arthropoda</taxon>
        <taxon>Hexapoda</taxon>
        <taxon>Insecta</taxon>
        <taxon>Pterygota</taxon>
        <taxon>Neoptera</taxon>
        <taxon>Polyneoptera</taxon>
        <taxon>Dictyoptera</taxon>
        <taxon>Blattodea</taxon>
        <taxon>Blattoidea</taxon>
        <taxon>Blattidae</taxon>
        <taxon>Blattinae</taxon>
        <taxon>Periplaneta</taxon>
    </lineage>
</organism>
<dbReference type="Proteomes" id="UP001148838">
    <property type="component" value="Unassembled WGS sequence"/>
</dbReference>